<protein>
    <submittedName>
        <fullName evidence="2">MFS transporter</fullName>
    </submittedName>
</protein>
<evidence type="ECO:0000313" key="2">
    <source>
        <dbReference type="EMBL" id="NEE18167.1"/>
    </source>
</evidence>
<gene>
    <name evidence="2" type="ORF">G3M58_68345</name>
</gene>
<reference evidence="2" key="1">
    <citation type="submission" date="2020-01" db="EMBL/GenBank/DDBJ databases">
        <title>Insect and environment-associated Actinomycetes.</title>
        <authorList>
            <person name="Currrie C."/>
            <person name="Chevrette M."/>
            <person name="Carlson C."/>
            <person name="Stubbendieck R."/>
            <person name="Wendt-Pienkowski E."/>
        </authorList>
    </citation>
    <scope>NUCLEOTIDE SEQUENCE</scope>
    <source>
        <strain evidence="2">SID7499</strain>
    </source>
</reference>
<dbReference type="EMBL" id="JAAGMN010007210">
    <property type="protein sequence ID" value="NEE18167.1"/>
    <property type="molecule type" value="Genomic_DNA"/>
</dbReference>
<comment type="caution">
    <text evidence="2">The sequence shown here is derived from an EMBL/GenBank/DDBJ whole genome shotgun (WGS) entry which is preliminary data.</text>
</comment>
<proteinExistence type="predicted"/>
<feature type="transmembrane region" description="Helical" evidence="1">
    <location>
        <begin position="20"/>
        <end position="51"/>
    </location>
</feature>
<name>A0A6G3XKF2_9ACTN</name>
<keyword evidence="1" id="KW-1133">Transmembrane helix</keyword>
<keyword evidence="1" id="KW-0812">Transmembrane</keyword>
<keyword evidence="1" id="KW-0472">Membrane</keyword>
<evidence type="ECO:0000256" key="1">
    <source>
        <dbReference type="SAM" id="Phobius"/>
    </source>
</evidence>
<dbReference type="AlphaFoldDB" id="A0A6G3XKF2"/>
<organism evidence="2">
    <name type="scientific">Streptomyces sp. SID7499</name>
    <dbReference type="NCBI Taxonomy" id="2706086"/>
    <lineage>
        <taxon>Bacteria</taxon>
        <taxon>Bacillati</taxon>
        <taxon>Actinomycetota</taxon>
        <taxon>Actinomycetes</taxon>
        <taxon>Kitasatosporales</taxon>
        <taxon>Streptomycetaceae</taxon>
        <taxon>Streptomyces</taxon>
    </lineage>
</organism>
<sequence length="54" mass="5329">PRQTGLAGGVMNTAMELGPTVVLAALLTLGSDSTSLAATAVLLAAAAFICLRTK</sequence>
<feature type="non-terminal residue" evidence="2">
    <location>
        <position position="1"/>
    </location>
</feature>
<accession>A0A6G3XKF2</accession>